<evidence type="ECO:0000256" key="1">
    <source>
        <dbReference type="SAM" id="Phobius"/>
    </source>
</evidence>
<protein>
    <recommendedName>
        <fullName evidence="4">Lipoprotein</fullName>
    </recommendedName>
</protein>
<gene>
    <name evidence="2" type="ORF">KTH64_12705</name>
</gene>
<proteinExistence type="predicted"/>
<evidence type="ECO:0000313" key="3">
    <source>
        <dbReference type="Proteomes" id="UP001208534"/>
    </source>
</evidence>
<sequence>MEQNTIQSNSALPFGKVVLGTWAASSLLIFGIAWAVSSCDYQTAHSSQPSYANVAPSYYGIMTLKLTSDITGEAVINLDGFRVPVKFVFDKHPDSYGVPGSEFTAVDIINLEIGQITDANGNNYKDFTIYDDHRNINAQLAAYIEKHKLAEAI</sequence>
<dbReference type="Proteomes" id="UP001208534">
    <property type="component" value="Unassembled WGS sequence"/>
</dbReference>
<evidence type="ECO:0008006" key="4">
    <source>
        <dbReference type="Google" id="ProtNLM"/>
    </source>
</evidence>
<comment type="caution">
    <text evidence="2">The sequence shown here is derived from an EMBL/GenBank/DDBJ whole genome shotgun (WGS) entry which is preliminary data.</text>
</comment>
<dbReference type="AlphaFoldDB" id="A0AAW5RCZ2"/>
<keyword evidence="1" id="KW-0812">Transmembrane</keyword>
<accession>A0AAW5RCZ2</accession>
<name>A0AAW5RCZ2_ACIJU</name>
<keyword evidence="1" id="KW-1133">Transmembrane helix</keyword>
<evidence type="ECO:0000313" key="2">
    <source>
        <dbReference type="EMBL" id="MCU4397794.1"/>
    </source>
</evidence>
<organism evidence="2 3">
    <name type="scientific">Acinetobacter junii</name>
    <dbReference type="NCBI Taxonomy" id="40215"/>
    <lineage>
        <taxon>Bacteria</taxon>
        <taxon>Pseudomonadati</taxon>
        <taxon>Pseudomonadota</taxon>
        <taxon>Gammaproteobacteria</taxon>
        <taxon>Moraxellales</taxon>
        <taxon>Moraxellaceae</taxon>
        <taxon>Acinetobacter</taxon>
    </lineage>
</organism>
<reference evidence="2" key="1">
    <citation type="submission" date="2021-06" db="EMBL/GenBank/DDBJ databases">
        <title>Propagation of a rapidly emergent carbapenem-resistant Acinetobacter baumannii lineage by various extra-hospital transmission networks.</title>
        <authorList>
            <person name="Calix J."/>
        </authorList>
    </citation>
    <scope>NUCLEOTIDE SEQUENCE</scope>
    <source>
        <strain evidence="2">WU_MDCI_Aw63</strain>
    </source>
</reference>
<feature type="transmembrane region" description="Helical" evidence="1">
    <location>
        <begin position="12"/>
        <end position="36"/>
    </location>
</feature>
<dbReference type="EMBL" id="JAHPRE010000055">
    <property type="protein sequence ID" value="MCU4397794.1"/>
    <property type="molecule type" value="Genomic_DNA"/>
</dbReference>
<keyword evidence="1" id="KW-0472">Membrane</keyword>
<dbReference type="RefSeq" id="WP_262579245.1">
    <property type="nucleotide sequence ID" value="NZ_JAHPRE010000055.1"/>
</dbReference>